<dbReference type="GeneID" id="136088070"/>
<evidence type="ECO:0000259" key="2">
    <source>
        <dbReference type="PROSITE" id="PS50878"/>
    </source>
</evidence>
<accession>A0ABM4D0N6</accession>
<protein>
    <submittedName>
        <fullName evidence="4">Uncharacterized protein LOC136088070</fullName>
    </submittedName>
</protein>
<proteinExistence type="predicted"/>
<evidence type="ECO:0000313" key="4">
    <source>
        <dbReference type="RefSeq" id="XP_065667796.1"/>
    </source>
</evidence>
<feature type="domain" description="Reverse transcriptase" evidence="2">
    <location>
        <begin position="146"/>
        <end position="345"/>
    </location>
</feature>
<gene>
    <name evidence="4" type="primary">LOC136088070</name>
</gene>
<name>A0ABM4D0N6_HYDVU</name>
<keyword evidence="3" id="KW-1185">Reference proteome</keyword>
<dbReference type="InterPro" id="IPR000477">
    <property type="entry name" value="RT_dom"/>
</dbReference>
<dbReference type="Proteomes" id="UP001652625">
    <property type="component" value="Chromosome 12"/>
</dbReference>
<organism evidence="3 4">
    <name type="scientific">Hydra vulgaris</name>
    <name type="common">Hydra</name>
    <name type="synonym">Hydra attenuata</name>
    <dbReference type="NCBI Taxonomy" id="6087"/>
    <lineage>
        <taxon>Eukaryota</taxon>
        <taxon>Metazoa</taxon>
        <taxon>Cnidaria</taxon>
        <taxon>Hydrozoa</taxon>
        <taxon>Hydroidolina</taxon>
        <taxon>Anthoathecata</taxon>
        <taxon>Aplanulata</taxon>
        <taxon>Hydridae</taxon>
        <taxon>Hydra</taxon>
    </lineage>
</organism>
<reference evidence="4" key="1">
    <citation type="submission" date="2025-08" db="UniProtKB">
        <authorList>
            <consortium name="RefSeq"/>
        </authorList>
    </citation>
    <scope>IDENTIFICATION</scope>
</reference>
<dbReference type="PROSITE" id="PS50878">
    <property type="entry name" value="RT_POL"/>
    <property type="match status" value="1"/>
</dbReference>
<dbReference type="RefSeq" id="XP_065667796.1">
    <property type="nucleotide sequence ID" value="XM_065811724.1"/>
</dbReference>
<evidence type="ECO:0000256" key="1">
    <source>
        <dbReference type="SAM" id="MobiDB-lite"/>
    </source>
</evidence>
<dbReference type="PANTHER" id="PTHR21301:SF10">
    <property type="entry name" value="REVERSE TRANSCRIPTASE DOMAIN-CONTAINING PROTEIN"/>
    <property type="match status" value="1"/>
</dbReference>
<feature type="region of interest" description="Disordered" evidence="1">
    <location>
        <begin position="1"/>
        <end position="20"/>
    </location>
</feature>
<dbReference type="PANTHER" id="PTHR21301">
    <property type="entry name" value="REVERSE TRANSCRIPTASE"/>
    <property type="match status" value="1"/>
</dbReference>
<sequence length="345" mass="40098">MFFEEQKRNQKDNDTKSNLKHLFTRPNPNWTPPTDKNEKLKRFFTIIDKETNKILATQKIDNDYNMTKAEYNAMDDLSKDNNIVIKRTDKGGGTCIIDYIEYEKKVLLMLQDKNTYDELKENPTNSIALEVTREINHMKNILIITEKLENFMRPVADVRTPLFYGLPKIHKEGVPLRPIVAGCEGPTDNILEYVVKYLQPMAESLSAYFKDTTQLLKILSNYPVPSNNYLLITADVVSLYTNIPHEDGINAVEEFIRNRWQLLKHPENLPPIIPTTHFSRLLRLFLTNSTFMFGSRNFRQKFGTSMGTRMAPPYANIFMGVLDENICPNLEKILLYIKDLLMTYL</sequence>
<evidence type="ECO:0000313" key="3">
    <source>
        <dbReference type="Proteomes" id="UP001652625"/>
    </source>
</evidence>
<feature type="compositionally biased region" description="Basic and acidic residues" evidence="1">
    <location>
        <begin position="1"/>
        <end position="17"/>
    </location>
</feature>